<evidence type="ECO:0000256" key="2">
    <source>
        <dbReference type="ARBA" id="ARBA00022475"/>
    </source>
</evidence>
<dbReference type="PANTHER" id="PTHR33885">
    <property type="entry name" value="PHAGE SHOCK PROTEIN C"/>
    <property type="match status" value="1"/>
</dbReference>
<sequence>MKRRLTKSSNNKVISGVLGGIADYFGIDPTIVRVVYVILSVLSQAFPGVLVYICLAIIMPDGKKRRSKSRYGHENDYYQKNDPSRRAKRKDAEKVEDDDDDEDWSDF</sequence>
<evidence type="ECO:0000256" key="7">
    <source>
        <dbReference type="SAM" id="Phobius"/>
    </source>
</evidence>
<keyword evidence="3 7" id="KW-0812">Transmembrane</keyword>
<organism evidence="9 10">
    <name type="scientific">Enterococcus camelliae</name>
    <dbReference type="NCBI Taxonomy" id="453959"/>
    <lineage>
        <taxon>Bacteria</taxon>
        <taxon>Bacillati</taxon>
        <taxon>Bacillota</taxon>
        <taxon>Bacilli</taxon>
        <taxon>Lactobacillales</taxon>
        <taxon>Enterococcaceae</taxon>
        <taxon>Enterococcus</taxon>
    </lineage>
</organism>
<dbReference type="RefSeq" id="WP_379981835.1">
    <property type="nucleotide sequence ID" value="NZ_JBHUMO010000051.1"/>
</dbReference>
<accession>A0ABW5TKN5</accession>
<keyword evidence="10" id="KW-1185">Reference proteome</keyword>
<evidence type="ECO:0000256" key="3">
    <source>
        <dbReference type="ARBA" id="ARBA00022692"/>
    </source>
</evidence>
<gene>
    <name evidence="9" type="ORF">ACFSR0_08490</name>
</gene>
<proteinExistence type="predicted"/>
<dbReference type="PANTHER" id="PTHR33885:SF3">
    <property type="entry name" value="PHAGE SHOCK PROTEIN C"/>
    <property type="match status" value="1"/>
</dbReference>
<dbReference type="InterPro" id="IPR007168">
    <property type="entry name" value="Phageshock_PspC_N"/>
</dbReference>
<name>A0ABW5TKN5_9ENTE</name>
<feature type="domain" description="Phage shock protein PspC N-terminal" evidence="8">
    <location>
        <begin position="3"/>
        <end position="61"/>
    </location>
</feature>
<feature type="transmembrane region" description="Helical" evidence="7">
    <location>
        <begin position="34"/>
        <end position="58"/>
    </location>
</feature>
<dbReference type="Pfam" id="PF04024">
    <property type="entry name" value="PspC"/>
    <property type="match status" value="1"/>
</dbReference>
<evidence type="ECO:0000313" key="9">
    <source>
        <dbReference type="EMBL" id="MFD2729459.1"/>
    </source>
</evidence>
<evidence type="ECO:0000256" key="6">
    <source>
        <dbReference type="SAM" id="MobiDB-lite"/>
    </source>
</evidence>
<reference evidence="10" key="1">
    <citation type="journal article" date="2019" name="Int. J. Syst. Evol. Microbiol.">
        <title>The Global Catalogue of Microorganisms (GCM) 10K type strain sequencing project: providing services to taxonomists for standard genome sequencing and annotation.</title>
        <authorList>
            <consortium name="The Broad Institute Genomics Platform"/>
            <consortium name="The Broad Institute Genome Sequencing Center for Infectious Disease"/>
            <person name="Wu L."/>
            <person name="Ma J."/>
        </authorList>
    </citation>
    <scope>NUCLEOTIDE SEQUENCE [LARGE SCALE GENOMIC DNA]</scope>
    <source>
        <strain evidence="10">TISTR 932</strain>
    </source>
</reference>
<comment type="caution">
    <text evidence="9">The sequence shown here is derived from an EMBL/GenBank/DDBJ whole genome shotgun (WGS) entry which is preliminary data.</text>
</comment>
<evidence type="ECO:0000313" key="10">
    <source>
        <dbReference type="Proteomes" id="UP001597427"/>
    </source>
</evidence>
<dbReference type="EMBL" id="JBHUMO010000051">
    <property type="protein sequence ID" value="MFD2729459.1"/>
    <property type="molecule type" value="Genomic_DNA"/>
</dbReference>
<dbReference type="InterPro" id="IPR052027">
    <property type="entry name" value="PspC"/>
</dbReference>
<protein>
    <submittedName>
        <fullName evidence="9">PspC domain-containing protein</fullName>
    </submittedName>
</protein>
<evidence type="ECO:0000256" key="4">
    <source>
        <dbReference type="ARBA" id="ARBA00022989"/>
    </source>
</evidence>
<dbReference type="Proteomes" id="UP001597427">
    <property type="component" value="Unassembled WGS sequence"/>
</dbReference>
<keyword evidence="4 7" id="KW-1133">Transmembrane helix</keyword>
<feature type="compositionally biased region" description="Acidic residues" evidence="6">
    <location>
        <begin position="94"/>
        <end position="107"/>
    </location>
</feature>
<evidence type="ECO:0000256" key="5">
    <source>
        <dbReference type="ARBA" id="ARBA00023136"/>
    </source>
</evidence>
<comment type="subcellular location">
    <subcellularLocation>
        <location evidence="1">Cell membrane</location>
        <topology evidence="1">Single-pass membrane protein</topology>
    </subcellularLocation>
</comment>
<evidence type="ECO:0000259" key="8">
    <source>
        <dbReference type="Pfam" id="PF04024"/>
    </source>
</evidence>
<feature type="compositionally biased region" description="Basic and acidic residues" evidence="6">
    <location>
        <begin position="71"/>
        <end position="93"/>
    </location>
</feature>
<keyword evidence="2" id="KW-1003">Cell membrane</keyword>
<keyword evidence="5 7" id="KW-0472">Membrane</keyword>
<evidence type="ECO:0000256" key="1">
    <source>
        <dbReference type="ARBA" id="ARBA00004162"/>
    </source>
</evidence>
<feature type="region of interest" description="Disordered" evidence="6">
    <location>
        <begin position="62"/>
        <end position="107"/>
    </location>
</feature>